<feature type="compositionally biased region" description="Basic and acidic residues" evidence="6">
    <location>
        <begin position="1"/>
        <end position="26"/>
    </location>
</feature>
<dbReference type="GO" id="GO:0016020">
    <property type="term" value="C:membrane"/>
    <property type="evidence" value="ECO:0007669"/>
    <property type="project" value="UniProtKB-SubCell"/>
</dbReference>
<dbReference type="InterPro" id="IPR007311">
    <property type="entry name" value="ST7"/>
</dbReference>
<name>A0A9W6FUQ5_9BACT</name>
<proteinExistence type="predicted"/>
<evidence type="ECO:0000313" key="7">
    <source>
        <dbReference type="EMBL" id="GLI35241.1"/>
    </source>
</evidence>
<keyword evidence="4" id="KW-0472">Membrane</keyword>
<evidence type="ECO:0000256" key="6">
    <source>
        <dbReference type="SAM" id="MobiDB-lite"/>
    </source>
</evidence>
<evidence type="ECO:0000256" key="5">
    <source>
        <dbReference type="PROSITE-ProRule" id="PRU00339"/>
    </source>
</evidence>
<feature type="repeat" description="TPR" evidence="5">
    <location>
        <begin position="140"/>
        <end position="173"/>
    </location>
</feature>
<accession>A0A9W6FUQ5</accession>
<evidence type="ECO:0000256" key="4">
    <source>
        <dbReference type="ARBA" id="ARBA00023136"/>
    </source>
</evidence>
<dbReference type="Proteomes" id="UP001144372">
    <property type="component" value="Unassembled WGS sequence"/>
</dbReference>
<organism evidence="7 8">
    <name type="scientific">Desulforhabdus amnigena</name>
    <dbReference type="NCBI Taxonomy" id="40218"/>
    <lineage>
        <taxon>Bacteria</taxon>
        <taxon>Pseudomonadati</taxon>
        <taxon>Thermodesulfobacteriota</taxon>
        <taxon>Syntrophobacteria</taxon>
        <taxon>Syntrophobacterales</taxon>
        <taxon>Syntrophobacteraceae</taxon>
        <taxon>Desulforhabdus</taxon>
    </lineage>
</organism>
<dbReference type="EMBL" id="BSDR01000001">
    <property type="protein sequence ID" value="GLI35241.1"/>
    <property type="molecule type" value="Genomic_DNA"/>
</dbReference>
<keyword evidence="2" id="KW-0812">Transmembrane</keyword>
<dbReference type="PANTHER" id="PTHR12745:SF6">
    <property type="entry name" value="PROTEIN ST7 HOMOLOG"/>
    <property type="match status" value="1"/>
</dbReference>
<dbReference type="SUPFAM" id="SSF48452">
    <property type="entry name" value="TPR-like"/>
    <property type="match status" value="1"/>
</dbReference>
<evidence type="ECO:0000313" key="8">
    <source>
        <dbReference type="Proteomes" id="UP001144372"/>
    </source>
</evidence>
<evidence type="ECO:0000256" key="2">
    <source>
        <dbReference type="ARBA" id="ARBA00022692"/>
    </source>
</evidence>
<evidence type="ECO:0000256" key="1">
    <source>
        <dbReference type="ARBA" id="ARBA00004141"/>
    </source>
</evidence>
<dbReference type="PANTHER" id="PTHR12745">
    <property type="entry name" value="SUPPRESSION OF TUMORIGENICITY 7"/>
    <property type="match status" value="1"/>
</dbReference>
<feature type="region of interest" description="Disordered" evidence="6">
    <location>
        <begin position="1"/>
        <end position="44"/>
    </location>
</feature>
<keyword evidence="3" id="KW-1133">Transmembrane helix</keyword>
<dbReference type="PROSITE" id="PS50005">
    <property type="entry name" value="TPR"/>
    <property type="match status" value="1"/>
</dbReference>
<evidence type="ECO:0000256" key="3">
    <source>
        <dbReference type="ARBA" id="ARBA00022989"/>
    </source>
</evidence>
<gene>
    <name evidence="7" type="ORF">DAMNIGENAA_26740</name>
</gene>
<protein>
    <recommendedName>
        <fullName evidence="9">Tetratricopeptide repeat protein</fullName>
    </recommendedName>
</protein>
<dbReference type="Pfam" id="PF04184">
    <property type="entry name" value="ST7"/>
    <property type="match status" value="1"/>
</dbReference>
<reference evidence="7" key="1">
    <citation type="submission" date="2022-12" db="EMBL/GenBank/DDBJ databases">
        <title>Reference genome sequencing for broad-spectrum identification of bacterial and archaeal isolates by mass spectrometry.</title>
        <authorList>
            <person name="Sekiguchi Y."/>
            <person name="Tourlousse D.M."/>
        </authorList>
    </citation>
    <scope>NUCLEOTIDE SEQUENCE</scope>
    <source>
        <strain evidence="7">ASRB1</strain>
    </source>
</reference>
<sequence>MSSRKKDARSEEKTGRVSIRDDERVEPSSGHVARSKRANAEGGDAAKRLTALEEAQQLMYKAWQTTDPLTRVALAQKALELSSDCADAYVLLGREISTSIADAIALYRLGVEAGERAIGKEAFERDAGRFWEIVETRPYMRARQGLAEFLWGAGHREEAVEHYQDLLRLNPTDNQGIRNLLMPCLIELGRDEDAYALFKRYELDEMAVWKYSRVVLEFRKNGDSPSAGEFLEKALEQNPFVPEYLLGRKAMPHNLPQHFSFGDRNEAIMYVYDNHVVWNKTPGILNWLKARME</sequence>
<comment type="caution">
    <text evidence="7">The sequence shown here is derived from an EMBL/GenBank/DDBJ whole genome shotgun (WGS) entry which is preliminary data.</text>
</comment>
<evidence type="ECO:0008006" key="9">
    <source>
        <dbReference type="Google" id="ProtNLM"/>
    </source>
</evidence>
<dbReference type="Gene3D" id="1.25.40.10">
    <property type="entry name" value="Tetratricopeptide repeat domain"/>
    <property type="match status" value="1"/>
</dbReference>
<keyword evidence="8" id="KW-1185">Reference proteome</keyword>
<keyword evidence="5" id="KW-0802">TPR repeat</keyword>
<dbReference type="AlphaFoldDB" id="A0A9W6FUQ5"/>
<dbReference type="InterPro" id="IPR019734">
    <property type="entry name" value="TPR_rpt"/>
</dbReference>
<comment type="subcellular location">
    <subcellularLocation>
        <location evidence="1">Membrane</location>
        <topology evidence="1">Multi-pass membrane protein</topology>
    </subcellularLocation>
</comment>
<dbReference type="InterPro" id="IPR011990">
    <property type="entry name" value="TPR-like_helical_dom_sf"/>
</dbReference>